<reference evidence="2" key="1">
    <citation type="submission" date="2018-02" db="EMBL/GenBank/DDBJ databases">
        <title>Rhizophora mucronata_Transcriptome.</title>
        <authorList>
            <person name="Meera S.P."/>
            <person name="Sreeshan A."/>
            <person name="Augustine A."/>
        </authorList>
    </citation>
    <scope>NUCLEOTIDE SEQUENCE</scope>
    <source>
        <tissue evidence="2">Leaf</tissue>
    </source>
</reference>
<dbReference type="EMBL" id="GGEC01074537">
    <property type="protein sequence ID" value="MBX55021.1"/>
    <property type="molecule type" value="Transcribed_RNA"/>
</dbReference>
<sequence length="169" mass="19019">MTNYTEDTKAKSEGQNSDDEEFGDLPFEISKLQKALEGLKEQESNQQLNLSRSNSLSTKSSAPYALRHKQESILKSKANTAFGFSGEEEYGDVCIDEKSNYESGSDKGEEFMFWLINLVKLFPKDSVGDLELGAIRRVHISMISFTGRKVQTLEGIKIVHSFESKDFES</sequence>
<organism evidence="2">
    <name type="scientific">Rhizophora mucronata</name>
    <name type="common">Asiatic mangrove</name>
    <dbReference type="NCBI Taxonomy" id="61149"/>
    <lineage>
        <taxon>Eukaryota</taxon>
        <taxon>Viridiplantae</taxon>
        <taxon>Streptophyta</taxon>
        <taxon>Embryophyta</taxon>
        <taxon>Tracheophyta</taxon>
        <taxon>Spermatophyta</taxon>
        <taxon>Magnoliopsida</taxon>
        <taxon>eudicotyledons</taxon>
        <taxon>Gunneridae</taxon>
        <taxon>Pentapetalae</taxon>
        <taxon>rosids</taxon>
        <taxon>fabids</taxon>
        <taxon>Malpighiales</taxon>
        <taxon>Rhizophoraceae</taxon>
        <taxon>Rhizophora</taxon>
    </lineage>
</organism>
<proteinExistence type="predicted"/>
<feature type="compositionally biased region" description="Low complexity" evidence="1">
    <location>
        <begin position="44"/>
        <end position="61"/>
    </location>
</feature>
<accession>A0A2P2PK20</accession>
<feature type="region of interest" description="Disordered" evidence="1">
    <location>
        <begin position="1"/>
        <end position="24"/>
    </location>
</feature>
<evidence type="ECO:0000256" key="1">
    <source>
        <dbReference type="SAM" id="MobiDB-lite"/>
    </source>
</evidence>
<dbReference type="AlphaFoldDB" id="A0A2P2PK20"/>
<name>A0A2P2PK20_RHIMU</name>
<protein>
    <submittedName>
        <fullName evidence="2">Uncharacterized protein</fullName>
    </submittedName>
</protein>
<feature type="compositionally biased region" description="Basic and acidic residues" evidence="1">
    <location>
        <begin position="1"/>
        <end position="12"/>
    </location>
</feature>
<feature type="region of interest" description="Disordered" evidence="1">
    <location>
        <begin position="40"/>
        <end position="61"/>
    </location>
</feature>
<evidence type="ECO:0000313" key="2">
    <source>
        <dbReference type="EMBL" id="MBX55021.1"/>
    </source>
</evidence>